<dbReference type="Pfam" id="PF26062">
    <property type="entry name" value="DUF8022"/>
    <property type="match status" value="1"/>
</dbReference>
<reference evidence="2 3" key="1">
    <citation type="journal article" date="2019" name="Int. J. Syst. Evol. Microbiol.">
        <title>The Global Catalogue of Microorganisms (GCM) 10K type strain sequencing project: providing services to taxonomists for standard genome sequencing and annotation.</title>
        <authorList>
            <consortium name="The Broad Institute Genomics Platform"/>
            <consortium name="The Broad Institute Genome Sequencing Center for Infectious Disease"/>
            <person name="Wu L."/>
            <person name="Ma J."/>
        </authorList>
    </citation>
    <scope>NUCLEOTIDE SEQUENCE [LARGE SCALE GENOMIC DNA]</scope>
    <source>
        <strain evidence="2 3">CGMCC 1.10390</strain>
    </source>
</reference>
<gene>
    <name evidence="2" type="ORF">ACFSBL_11310</name>
</gene>
<dbReference type="RefSeq" id="WP_256398206.1">
    <property type="nucleotide sequence ID" value="NZ_JANHJR010000001.1"/>
</dbReference>
<dbReference type="AlphaFoldDB" id="A0ABD6DJN7"/>
<comment type="caution">
    <text evidence="2">The sequence shown here is derived from an EMBL/GenBank/DDBJ whole genome shotgun (WGS) entry which is preliminary data.</text>
</comment>
<evidence type="ECO:0000256" key="1">
    <source>
        <dbReference type="SAM" id="MobiDB-lite"/>
    </source>
</evidence>
<organism evidence="2 3">
    <name type="scientific">Haloarchaeobius litoreus</name>
    <dbReference type="NCBI Taxonomy" id="755306"/>
    <lineage>
        <taxon>Archaea</taxon>
        <taxon>Methanobacteriati</taxon>
        <taxon>Methanobacteriota</taxon>
        <taxon>Stenosarchaea group</taxon>
        <taxon>Halobacteria</taxon>
        <taxon>Halobacteriales</taxon>
        <taxon>Halorubellaceae</taxon>
        <taxon>Haloarchaeobius</taxon>
    </lineage>
</organism>
<keyword evidence="3" id="KW-1185">Reference proteome</keyword>
<dbReference type="Proteomes" id="UP001597034">
    <property type="component" value="Unassembled WGS sequence"/>
</dbReference>
<accession>A0ABD6DJN7</accession>
<feature type="region of interest" description="Disordered" evidence="1">
    <location>
        <begin position="61"/>
        <end position="86"/>
    </location>
</feature>
<sequence>MSGELLAALDVPDDATDDEAAAIAAVVAAHLRDLEAQAAEEDSEETWSGRKWSFAGRLRGTRGHAGRVPDGAPTNAWAASGRADRF</sequence>
<proteinExistence type="predicted"/>
<name>A0ABD6DJN7_9EURY</name>
<dbReference type="EMBL" id="JBHUDO010000002">
    <property type="protein sequence ID" value="MFD1646271.1"/>
    <property type="molecule type" value="Genomic_DNA"/>
</dbReference>
<dbReference type="InterPro" id="IPR058335">
    <property type="entry name" value="PccX"/>
</dbReference>
<protein>
    <submittedName>
        <fullName evidence="2">Acc operon protein</fullName>
    </submittedName>
</protein>
<evidence type="ECO:0000313" key="3">
    <source>
        <dbReference type="Proteomes" id="UP001597034"/>
    </source>
</evidence>
<evidence type="ECO:0000313" key="2">
    <source>
        <dbReference type="EMBL" id="MFD1646271.1"/>
    </source>
</evidence>